<reference evidence="1" key="1">
    <citation type="submission" date="2023-10" db="EMBL/GenBank/DDBJ databases">
        <authorList>
            <person name="Noh H."/>
        </authorList>
    </citation>
    <scope>NUCLEOTIDE SEQUENCE</scope>
    <source>
        <strain evidence="1">DUCC4014</strain>
    </source>
</reference>
<dbReference type="AlphaFoldDB" id="A0AAF1BMV6"/>
<proteinExistence type="predicted"/>
<organism evidence="1 2">
    <name type="scientific">Vanrija pseudolonga</name>
    <dbReference type="NCBI Taxonomy" id="143232"/>
    <lineage>
        <taxon>Eukaryota</taxon>
        <taxon>Fungi</taxon>
        <taxon>Dikarya</taxon>
        <taxon>Basidiomycota</taxon>
        <taxon>Agaricomycotina</taxon>
        <taxon>Tremellomycetes</taxon>
        <taxon>Trichosporonales</taxon>
        <taxon>Trichosporonaceae</taxon>
        <taxon>Vanrija</taxon>
    </lineage>
</organism>
<dbReference type="Proteomes" id="UP000827549">
    <property type="component" value="Chromosome 5"/>
</dbReference>
<evidence type="ECO:0000313" key="1">
    <source>
        <dbReference type="EMBL" id="WOO83805.1"/>
    </source>
</evidence>
<sequence>MGSATTQTSNDTSHRLQWTRRGTQNVELVSIILDNLPRGRDLATCLRVNSFFFTVASAHVYCHVRLFQHGVWKLDLFSVQPHVCRSGIEHPTAALASRPSLQNSVHLVDVFEHSTDDCAAIRLDPIHVDTLRVNLRQHKSRAVLHTDLWGQEGCRALAPIRAKKIIVRGPLVLRDGVIISHDLAPEALDAAEQVTIVATEAFSAISDRWFEPLGRSELLRRESSAQNVTFVFWTRKPEERWYPNQPFTYDHYLSPHWAGRFLKYVAHALVETWPTGCGVTIVNAGNINGLDLGLENEPGYEAVQAHLGTRLREEIQRATEFGDEEDAGKRLEGRVKWLTMREYLSTPGWAGDFGDDEVEPWLKRFEGNKGGCVVNGDRAE</sequence>
<dbReference type="GeneID" id="87810498"/>
<protein>
    <submittedName>
        <fullName evidence="1">Uncharacterized protein</fullName>
    </submittedName>
</protein>
<name>A0AAF1BMV6_9TREE</name>
<dbReference type="RefSeq" id="XP_062629831.1">
    <property type="nucleotide sequence ID" value="XM_062773847.1"/>
</dbReference>
<dbReference type="EMBL" id="CP086718">
    <property type="protein sequence ID" value="WOO83805.1"/>
    <property type="molecule type" value="Genomic_DNA"/>
</dbReference>
<accession>A0AAF1BMV6</accession>
<keyword evidence="2" id="KW-1185">Reference proteome</keyword>
<gene>
    <name evidence="1" type="ORF">LOC62_05G007325</name>
</gene>
<evidence type="ECO:0000313" key="2">
    <source>
        <dbReference type="Proteomes" id="UP000827549"/>
    </source>
</evidence>